<proteinExistence type="predicted"/>
<dbReference type="PANTHER" id="PTHR30411">
    <property type="entry name" value="CYTOPLASMIC PROTEIN"/>
    <property type="match status" value="1"/>
</dbReference>
<gene>
    <name evidence="2" type="ORF">HUE57_03795</name>
</gene>
<dbReference type="PANTHER" id="PTHR30411:SF0">
    <property type="entry name" value="CYS-TRNA(PRO)_CYS-TRNA(CYS) DEACYLASE YBAK"/>
    <property type="match status" value="1"/>
</dbReference>
<evidence type="ECO:0000313" key="2">
    <source>
        <dbReference type="EMBL" id="QKQ28138.1"/>
    </source>
</evidence>
<name>A0A6N0I0K4_9GAMM</name>
<keyword evidence="3" id="KW-1185">Reference proteome</keyword>
<dbReference type="EMBL" id="CP054491">
    <property type="protein sequence ID" value="QKQ28138.1"/>
    <property type="molecule type" value="Genomic_DNA"/>
</dbReference>
<evidence type="ECO:0000313" key="3">
    <source>
        <dbReference type="Proteomes" id="UP000509658"/>
    </source>
</evidence>
<dbReference type="SUPFAM" id="SSF55826">
    <property type="entry name" value="YbaK/ProRS associated domain"/>
    <property type="match status" value="1"/>
</dbReference>
<evidence type="ECO:0000259" key="1">
    <source>
        <dbReference type="Pfam" id="PF04073"/>
    </source>
</evidence>
<feature type="domain" description="YbaK/aminoacyl-tRNA synthetase-associated" evidence="1">
    <location>
        <begin position="68"/>
        <end position="143"/>
    </location>
</feature>
<dbReference type="Proteomes" id="UP000509658">
    <property type="component" value="Chromosome"/>
</dbReference>
<accession>A0A6N0I0K4</accession>
<dbReference type="Gene3D" id="3.90.960.10">
    <property type="entry name" value="YbaK/aminoacyl-tRNA synthetase-associated domain"/>
    <property type="match status" value="1"/>
</dbReference>
<organism evidence="2 3">
    <name type="scientific">Candidatus Reidiella endopervernicosa</name>
    <dbReference type="NCBI Taxonomy" id="2738883"/>
    <lineage>
        <taxon>Bacteria</taxon>
        <taxon>Pseudomonadati</taxon>
        <taxon>Pseudomonadota</taxon>
        <taxon>Gammaproteobacteria</taxon>
        <taxon>Candidatus Reidiella</taxon>
    </lineage>
</organism>
<sequence length="154" mass="16460">MPAAPRPSCVRCVITSSRLYTTSSLTLRRHKAAAASSSSFARASTTNRQTASTIGANRLRFAIHGGQRMKTVAKSLGAKRAEMASQSDAERATGYLLGGISPLGQKRRLKSVIDQSAQQYQTIYVSAGRRGLEIELAPNDLCRLASASFAAITQ</sequence>
<dbReference type="Pfam" id="PF04073">
    <property type="entry name" value="tRNA_edit"/>
    <property type="match status" value="1"/>
</dbReference>
<dbReference type="InterPro" id="IPR036754">
    <property type="entry name" value="YbaK/aa-tRNA-synt-asso_dom_sf"/>
</dbReference>
<dbReference type="InterPro" id="IPR007214">
    <property type="entry name" value="YbaK/aa-tRNA-synth-assoc-dom"/>
</dbReference>
<dbReference type="KEGG" id="rev:HUE57_03795"/>
<protein>
    <recommendedName>
        <fullName evidence="1">YbaK/aminoacyl-tRNA synthetase-associated domain-containing protein</fullName>
    </recommendedName>
</protein>
<reference evidence="2 3" key="1">
    <citation type="submission" date="2020-05" db="EMBL/GenBank/DDBJ databases">
        <title>Horizontal transmission and recombination maintain forever young bacterial symbiont genomes.</title>
        <authorList>
            <person name="Russell S.L."/>
            <person name="Pepper-Tunick E."/>
            <person name="Svedberg J."/>
            <person name="Byrne A."/>
            <person name="Ruelas Castillo J."/>
            <person name="Vollmers C."/>
            <person name="Beinart R.A."/>
            <person name="Corbett-Detig R."/>
        </authorList>
    </citation>
    <scope>NUCLEOTIDE SEQUENCE [LARGE SCALE GENOMIC DNA]</scope>
    <source>
        <strain evidence="2">Santa_Monica_outfall</strain>
    </source>
</reference>
<dbReference type="GO" id="GO:0002161">
    <property type="term" value="F:aminoacyl-tRNA deacylase activity"/>
    <property type="evidence" value="ECO:0007669"/>
    <property type="project" value="InterPro"/>
</dbReference>
<dbReference type="AlphaFoldDB" id="A0A6N0I0K4"/>